<dbReference type="InterPro" id="IPR050640">
    <property type="entry name" value="Bact_2-comp_sensor_kinase"/>
</dbReference>
<name>A0ABS3N5B7_9BACI</name>
<comment type="catalytic activity">
    <reaction evidence="1">
        <text>ATP + protein L-histidine = ADP + protein N-phospho-L-histidine.</text>
        <dbReference type="EC" id="2.7.13.3"/>
    </reaction>
</comment>
<evidence type="ECO:0000256" key="8">
    <source>
        <dbReference type="ARBA" id="ARBA00023012"/>
    </source>
</evidence>
<dbReference type="SMART" id="SM00304">
    <property type="entry name" value="HAMP"/>
    <property type="match status" value="1"/>
</dbReference>
<evidence type="ECO:0000256" key="9">
    <source>
        <dbReference type="ARBA" id="ARBA00023136"/>
    </source>
</evidence>
<sequence>MLSTIKKKINDIKLRNKLLISFIFVVFIPVFIVGGFLTNELRQFALKDAKKQASANMERVKERTLEVMNVPLYISNNILFDQRLKQIVNTEYESIYEVVSSYREYNTFQNYRNIYNKEIVNIRFYMENSTLLNDWEIIPVDQQVQNSFWYTTVKEGKGLTSWLYLEDETNNDHKYLSLVRRVDFLEFDTNGVLVININTKALNLILSQESQPTMLVDDQNNIISTNQPDYLGKKLNTMISSKNILDGQTGIFQGNSEGEPTHIFVEAIPLENSLNKVRIVSIIADEDIVGNANRFRRMGVIVAAVSVCVALLLIYYISKLLSNRLIKLSEQINLVGKGNFNTRILIDGEDEIGQLSKQLELMVNNTRKLLNEVYESNRQKTLLERKQNEIKFKMMASQINPHFLFNALESIRMKAHINGEKEISQVVKLLGKLMRNSIEVGTGNVKLNSEMEVVRSYLEIQKFRHGDRLNYQLTIDTLSKNIPIPPLIIQPLVENAVIHGLENNECGGEVCVNTKMIEEGLLVDVTDNGIGISEEKQKAINILLNEQEEKEGIRIGLRNVHQRLQLRYGKITGLTIDSKEGIGTKISFIIPIEEEL</sequence>
<dbReference type="InterPro" id="IPR004358">
    <property type="entry name" value="Sig_transdc_His_kin-like_C"/>
</dbReference>
<evidence type="ECO:0000256" key="10">
    <source>
        <dbReference type="SAM" id="Phobius"/>
    </source>
</evidence>
<dbReference type="PANTHER" id="PTHR34220">
    <property type="entry name" value="SENSOR HISTIDINE KINASE YPDA"/>
    <property type="match status" value="1"/>
</dbReference>
<protein>
    <recommendedName>
        <fullName evidence="3">histidine kinase</fullName>
        <ecNumber evidence="3">2.7.13.3</ecNumber>
    </recommendedName>
</protein>
<dbReference type="Pfam" id="PF02518">
    <property type="entry name" value="HATPase_c"/>
    <property type="match status" value="1"/>
</dbReference>
<dbReference type="EC" id="2.7.13.3" evidence="3"/>
<dbReference type="Pfam" id="PF06580">
    <property type="entry name" value="His_kinase"/>
    <property type="match status" value="1"/>
</dbReference>
<dbReference type="Proteomes" id="UP000663981">
    <property type="component" value="Unassembled WGS sequence"/>
</dbReference>
<dbReference type="PROSITE" id="PS50885">
    <property type="entry name" value="HAMP"/>
    <property type="match status" value="1"/>
</dbReference>
<dbReference type="InterPro" id="IPR003594">
    <property type="entry name" value="HATPase_dom"/>
</dbReference>
<evidence type="ECO:0000256" key="6">
    <source>
        <dbReference type="ARBA" id="ARBA00022679"/>
    </source>
</evidence>
<proteinExistence type="predicted"/>
<keyword evidence="6" id="KW-0808">Transferase</keyword>
<gene>
    <name evidence="12" type="ORF">I7822_17295</name>
</gene>
<feature type="domain" description="HAMP" evidence="11">
    <location>
        <begin position="319"/>
        <end position="371"/>
    </location>
</feature>
<feature type="transmembrane region" description="Helical" evidence="10">
    <location>
        <begin position="298"/>
        <end position="317"/>
    </location>
</feature>
<evidence type="ECO:0000313" key="12">
    <source>
        <dbReference type="EMBL" id="MBO1513409.1"/>
    </source>
</evidence>
<evidence type="ECO:0000256" key="3">
    <source>
        <dbReference type="ARBA" id="ARBA00012438"/>
    </source>
</evidence>
<dbReference type="InterPro" id="IPR010559">
    <property type="entry name" value="Sig_transdc_His_kin_internal"/>
</dbReference>
<keyword evidence="7 12" id="KW-0418">Kinase</keyword>
<keyword evidence="8" id="KW-0902">Two-component regulatory system</keyword>
<dbReference type="InterPro" id="IPR036890">
    <property type="entry name" value="HATPase_C_sf"/>
</dbReference>
<keyword evidence="10" id="KW-1133">Transmembrane helix</keyword>
<keyword evidence="5" id="KW-0597">Phosphoprotein</keyword>
<dbReference type="CDD" id="cd06225">
    <property type="entry name" value="HAMP"/>
    <property type="match status" value="1"/>
</dbReference>
<organism evidence="12 13">
    <name type="scientific">Metabacillus bambusae</name>
    <dbReference type="NCBI Taxonomy" id="2795218"/>
    <lineage>
        <taxon>Bacteria</taxon>
        <taxon>Bacillati</taxon>
        <taxon>Bacillota</taxon>
        <taxon>Bacilli</taxon>
        <taxon>Bacillales</taxon>
        <taxon>Bacillaceae</taxon>
        <taxon>Metabacillus</taxon>
    </lineage>
</organism>
<keyword evidence="13" id="KW-1185">Reference proteome</keyword>
<dbReference type="SUPFAM" id="SSF55874">
    <property type="entry name" value="ATPase domain of HSP90 chaperone/DNA topoisomerase II/histidine kinase"/>
    <property type="match status" value="1"/>
</dbReference>
<accession>A0ABS3N5B7</accession>
<comment type="subcellular location">
    <subcellularLocation>
        <location evidence="2">Cell membrane</location>
        <topology evidence="2">Multi-pass membrane protein</topology>
    </subcellularLocation>
</comment>
<evidence type="ECO:0000256" key="2">
    <source>
        <dbReference type="ARBA" id="ARBA00004651"/>
    </source>
</evidence>
<dbReference type="SUPFAM" id="SSF158472">
    <property type="entry name" value="HAMP domain-like"/>
    <property type="match status" value="1"/>
</dbReference>
<comment type="caution">
    <text evidence="12">The sequence shown here is derived from an EMBL/GenBank/DDBJ whole genome shotgun (WGS) entry which is preliminary data.</text>
</comment>
<evidence type="ECO:0000256" key="4">
    <source>
        <dbReference type="ARBA" id="ARBA00022475"/>
    </source>
</evidence>
<keyword evidence="10" id="KW-0812">Transmembrane</keyword>
<dbReference type="PRINTS" id="PR00344">
    <property type="entry name" value="BCTRLSENSOR"/>
</dbReference>
<dbReference type="PANTHER" id="PTHR34220:SF7">
    <property type="entry name" value="SENSOR HISTIDINE KINASE YPDA"/>
    <property type="match status" value="1"/>
</dbReference>
<reference evidence="12 13" key="1">
    <citation type="submission" date="2021-03" db="EMBL/GenBank/DDBJ databases">
        <title>Whole genome sequence of Metabacillus bambusae BG109.</title>
        <authorList>
            <person name="Jeong J.W."/>
        </authorList>
    </citation>
    <scope>NUCLEOTIDE SEQUENCE [LARGE SCALE GENOMIC DNA]</scope>
    <source>
        <strain evidence="12 13">BG109</strain>
    </source>
</reference>
<evidence type="ECO:0000256" key="1">
    <source>
        <dbReference type="ARBA" id="ARBA00000085"/>
    </source>
</evidence>
<feature type="transmembrane region" description="Helical" evidence="10">
    <location>
        <begin position="18"/>
        <end position="37"/>
    </location>
</feature>
<dbReference type="GO" id="GO:0016301">
    <property type="term" value="F:kinase activity"/>
    <property type="evidence" value="ECO:0007669"/>
    <property type="project" value="UniProtKB-KW"/>
</dbReference>
<evidence type="ECO:0000256" key="5">
    <source>
        <dbReference type="ARBA" id="ARBA00022553"/>
    </source>
</evidence>
<evidence type="ECO:0000259" key="11">
    <source>
        <dbReference type="PROSITE" id="PS50885"/>
    </source>
</evidence>
<keyword evidence="4" id="KW-1003">Cell membrane</keyword>
<keyword evidence="9 10" id="KW-0472">Membrane</keyword>
<evidence type="ECO:0000313" key="13">
    <source>
        <dbReference type="Proteomes" id="UP000663981"/>
    </source>
</evidence>
<evidence type="ECO:0000256" key="7">
    <source>
        <dbReference type="ARBA" id="ARBA00022777"/>
    </source>
</evidence>
<dbReference type="Gene3D" id="3.30.565.10">
    <property type="entry name" value="Histidine kinase-like ATPase, C-terminal domain"/>
    <property type="match status" value="1"/>
</dbReference>
<dbReference type="EMBL" id="JAGDEL010000014">
    <property type="protein sequence ID" value="MBO1513409.1"/>
    <property type="molecule type" value="Genomic_DNA"/>
</dbReference>
<dbReference type="Gene3D" id="6.10.340.10">
    <property type="match status" value="1"/>
</dbReference>
<dbReference type="InterPro" id="IPR003660">
    <property type="entry name" value="HAMP_dom"/>
</dbReference>
<dbReference type="Pfam" id="PF00672">
    <property type="entry name" value="HAMP"/>
    <property type="match status" value="1"/>
</dbReference>